<evidence type="ECO:0000256" key="2">
    <source>
        <dbReference type="SAM" id="MobiDB-lite"/>
    </source>
</evidence>
<reference evidence="4" key="1">
    <citation type="journal article" date="2020" name="Fungal Divers.">
        <title>Resolving the Mortierellaceae phylogeny through synthesis of multi-gene phylogenetics and phylogenomics.</title>
        <authorList>
            <person name="Vandepol N."/>
            <person name="Liber J."/>
            <person name="Desiro A."/>
            <person name="Na H."/>
            <person name="Kennedy M."/>
            <person name="Barry K."/>
            <person name="Grigoriev I.V."/>
            <person name="Miller A.N."/>
            <person name="O'Donnell K."/>
            <person name="Stajich J.E."/>
            <person name="Bonito G."/>
        </authorList>
    </citation>
    <scope>NUCLEOTIDE SEQUENCE</scope>
    <source>
        <strain evidence="4">BC1065</strain>
    </source>
</reference>
<keyword evidence="5" id="KW-1185">Reference proteome</keyword>
<keyword evidence="3" id="KW-0812">Transmembrane</keyword>
<organism evidence="4 5">
    <name type="scientific">Actinomortierella ambigua</name>
    <dbReference type="NCBI Taxonomy" id="1343610"/>
    <lineage>
        <taxon>Eukaryota</taxon>
        <taxon>Fungi</taxon>
        <taxon>Fungi incertae sedis</taxon>
        <taxon>Mucoromycota</taxon>
        <taxon>Mortierellomycotina</taxon>
        <taxon>Mortierellomycetes</taxon>
        <taxon>Mortierellales</taxon>
        <taxon>Mortierellaceae</taxon>
        <taxon>Actinomortierella</taxon>
    </lineage>
</organism>
<dbReference type="Proteomes" id="UP000807716">
    <property type="component" value="Unassembled WGS sequence"/>
</dbReference>
<feature type="coiled-coil region" evidence="1">
    <location>
        <begin position="11"/>
        <end position="59"/>
    </location>
</feature>
<dbReference type="AlphaFoldDB" id="A0A9P6U7N7"/>
<feature type="compositionally biased region" description="Polar residues" evidence="2">
    <location>
        <begin position="111"/>
        <end position="122"/>
    </location>
</feature>
<feature type="transmembrane region" description="Helical" evidence="3">
    <location>
        <begin position="208"/>
        <end position="230"/>
    </location>
</feature>
<keyword evidence="3" id="KW-1133">Transmembrane helix</keyword>
<gene>
    <name evidence="4" type="ORF">DFQ27_001970</name>
</gene>
<keyword evidence="1" id="KW-0175">Coiled coil</keyword>
<evidence type="ECO:0008006" key="6">
    <source>
        <dbReference type="Google" id="ProtNLM"/>
    </source>
</evidence>
<comment type="caution">
    <text evidence="4">The sequence shown here is derived from an EMBL/GenBank/DDBJ whole genome shotgun (WGS) entry which is preliminary data.</text>
</comment>
<evidence type="ECO:0000313" key="4">
    <source>
        <dbReference type="EMBL" id="KAG0263038.1"/>
    </source>
</evidence>
<proteinExistence type="predicted"/>
<protein>
    <recommendedName>
        <fullName evidence="6">Transmembrane protein</fullName>
    </recommendedName>
</protein>
<name>A0A9P6U7N7_9FUNG</name>
<dbReference type="EMBL" id="JAAAJB010000170">
    <property type="protein sequence ID" value="KAG0263038.1"/>
    <property type="molecule type" value="Genomic_DNA"/>
</dbReference>
<sequence>MTPTTSRTHELASAKRQLGRWKAMVEQLLAREALLTAQIDSLVKEMSSLEAELHKEQEFGFLSVQEAALSIAEKARLESALAEAWKELDFWRNLDSTRNLTRTQSKEPMGESQNFPRPSSAATTTTTTTTCHLAENTSDEGGDRDAHADEHNTLCKVVSDMGDMTDTTLFWDAVEASDDAELEVITPFTDDQFPQYTLYTASYEILRLWATLFLTCTILVLSAAMTLHLLAVSRSTQGLSCYQTLLSTWPSSTWFDGSSWLVPSACQTLLSIQPHADMFTTMYQEMKEFAIQLWSVS</sequence>
<evidence type="ECO:0000313" key="5">
    <source>
        <dbReference type="Proteomes" id="UP000807716"/>
    </source>
</evidence>
<feature type="region of interest" description="Disordered" evidence="2">
    <location>
        <begin position="101"/>
        <end position="147"/>
    </location>
</feature>
<evidence type="ECO:0000256" key="1">
    <source>
        <dbReference type="SAM" id="Coils"/>
    </source>
</evidence>
<keyword evidence="3" id="KW-0472">Membrane</keyword>
<evidence type="ECO:0000256" key="3">
    <source>
        <dbReference type="SAM" id="Phobius"/>
    </source>
</evidence>
<accession>A0A9P6U7N7</accession>
<dbReference type="OrthoDB" id="2436928at2759"/>